<feature type="compositionally biased region" description="Basic and acidic residues" evidence="1">
    <location>
        <begin position="101"/>
        <end position="116"/>
    </location>
</feature>
<evidence type="ECO:0000313" key="4">
    <source>
        <dbReference type="Proteomes" id="UP000023152"/>
    </source>
</evidence>
<keyword evidence="2" id="KW-0472">Membrane</keyword>
<dbReference type="Proteomes" id="UP000023152">
    <property type="component" value="Unassembled WGS sequence"/>
</dbReference>
<feature type="region of interest" description="Disordered" evidence="1">
    <location>
        <begin position="89"/>
        <end position="116"/>
    </location>
</feature>
<evidence type="ECO:0000256" key="2">
    <source>
        <dbReference type="SAM" id="Phobius"/>
    </source>
</evidence>
<feature type="compositionally biased region" description="Basic and acidic residues" evidence="1">
    <location>
        <begin position="328"/>
        <end position="341"/>
    </location>
</feature>
<sequence>MEGEKLFTQKIFALKALSKKKQSDKNLNLKNQKQAILINQFYIGLMAEEITDKVFFFFCCSCVIVKKKQNKTCGEKESDEETLNEVVKAMEGEGRQPTIQKSEHSTEEINERRQPEQLEKSKLLQTVGRELNSRSSLSELEHAGIIFITIIPLSLSFSLSLCLSPFFTFKCKTIQMKKLRGSRREGRKNKKCIIIIIIIIGFCFWEGVGILKSSLQVTKEQLQKSQAKDAIIPFFFTKKCATIPTYNVYTYIHIYVYVCEYINNNIKKKKKKMKMAGIMKSQLQLNSEQLQRSIVRDTLKHEMEDRATSSEQMERDGIYKTPMQAAREQLEKSQYRDAIKRDLRRRSSKSGLTQAGK</sequence>
<protein>
    <submittedName>
        <fullName evidence="3">Uncharacterized protein</fullName>
    </submittedName>
</protein>
<evidence type="ECO:0000313" key="3">
    <source>
        <dbReference type="EMBL" id="ETO29299.1"/>
    </source>
</evidence>
<comment type="caution">
    <text evidence="3">The sequence shown here is derived from an EMBL/GenBank/DDBJ whole genome shotgun (WGS) entry which is preliminary data.</text>
</comment>
<dbReference type="EMBL" id="ASPP01006131">
    <property type="protein sequence ID" value="ETO29299.1"/>
    <property type="molecule type" value="Genomic_DNA"/>
</dbReference>
<name>X6NU35_RETFI</name>
<evidence type="ECO:0000256" key="1">
    <source>
        <dbReference type="SAM" id="MobiDB-lite"/>
    </source>
</evidence>
<feature type="transmembrane region" description="Helical" evidence="2">
    <location>
        <begin position="143"/>
        <end position="171"/>
    </location>
</feature>
<keyword evidence="4" id="KW-1185">Reference proteome</keyword>
<feature type="transmembrane region" description="Helical" evidence="2">
    <location>
        <begin position="192"/>
        <end position="211"/>
    </location>
</feature>
<accession>X6NU35</accession>
<organism evidence="3 4">
    <name type="scientific">Reticulomyxa filosa</name>
    <dbReference type="NCBI Taxonomy" id="46433"/>
    <lineage>
        <taxon>Eukaryota</taxon>
        <taxon>Sar</taxon>
        <taxon>Rhizaria</taxon>
        <taxon>Retaria</taxon>
        <taxon>Foraminifera</taxon>
        <taxon>Monothalamids</taxon>
        <taxon>Reticulomyxidae</taxon>
        <taxon>Reticulomyxa</taxon>
    </lineage>
</organism>
<reference evidence="3 4" key="1">
    <citation type="journal article" date="2013" name="Curr. Biol.">
        <title>The Genome of the Foraminiferan Reticulomyxa filosa.</title>
        <authorList>
            <person name="Glockner G."/>
            <person name="Hulsmann N."/>
            <person name="Schleicher M."/>
            <person name="Noegel A.A."/>
            <person name="Eichinger L."/>
            <person name="Gallinger C."/>
            <person name="Pawlowski J."/>
            <person name="Sierra R."/>
            <person name="Euteneuer U."/>
            <person name="Pillet L."/>
            <person name="Moustafa A."/>
            <person name="Platzer M."/>
            <person name="Groth M."/>
            <person name="Szafranski K."/>
            <person name="Schliwa M."/>
        </authorList>
    </citation>
    <scope>NUCLEOTIDE SEQUENCE [LARGE SCALE GENOMIC DNA]</scope>
</reference>
<keyword evidence="2" id="KW-0812">Transmembrane</keyword>
<feature type="compositionally biased region" description="Basic and acidic residues" evidence="1">
    <location>
        <begin position="303"/>
        <end position="318"/>
    </location>
</feature>
<keyword evidence="2" id="KW-1133">Transmembrane helix</keyword>
<dbReference type="AlphaFoldDB" id="X6NU35"/>
<proteinExistence type="predicted"/>
<dbReference type="OrthoDB" id="197676at2759"/>
<gene>
    <name evidence="3" type="ORF">RFI_07824</name>
</gene>
<feature type="region of interest" description="Disordered" evidence="1">
    <location>
        <begin position="303"/>
        <end position="357"/>
    </location>
</feature>
<feature type="non-terminal residue" evidence="3">
    <location>
        <position position="357"/>
    </location>
</feature>